<name>A0ABW1FAI5_9ACTN</name>
<keyword evidence="2" id="KW-1185">Reference proteome</keyword>
<gene>
    <name evidence="1" type="ORF">ACFP0N_38660</name>
</gene>
<organism evidence="1 2">
    <name type="scientific">Kitasatospora aburaviensis</name>
    <dbReference type="NCBI Taxonomy" id="67265"/>
    <lineage>
        <taxon>Bacteria</taxon>
        <taxon>Bacillati</taxon>
        <taxon>Actinomycetota</taxon>
        <taxon>Actinomycetes</taxon>
        <taxon>Kitasatosporales</taxon>
        <taxon>Streptomycetaceae</taxon>
        <taxon>Kitasatospora</taxon>
    </lineage>
</organism>
<comment type="caution">
    <text evidence="1">The sequence shown here is derived from an EMBL/GenBank/DDBJ whole genome shotgun (WGS) entry which is preliminary data.</text>
</comment>
<protein>
    <submittedName>
        <fullName evidence="1">Uncharacterized protein</fullName>
    </submittedName>
</protein>
<evidence type="ECO:0000313" key="2">
    <source>
        <dbReference type="Proteomes" id="UP001596067"/>
    </source>
</evidence>
<evidence type="ECO:0000313" key="1">
    <source>
        <dbReference type="EMBL" id="MFC5890890.1"/>
    </source>
</evidence>
<dbReference type="Proteomes" id="UP001596067">
    <property type="component" value="Unassembled WGS sequence"/>
</dbReference>
<proteinExistence type="predicted"/>
<dbReference type="RefSeq" id="WP_238861761.1">
    <property type="nucleotide sequence ID" value="NZ_BAAAVH010000059.1"/>
</dbReference>
<reference evidence="2" key="1">
    <citation type="journal article" date="2019" name="Int. J. Syst. Evol. Microbiol.">
        <title>The Global Catalogue of Microorganisms (GCM) 10K type strain sequencing project: providing services to taxonomists for standard genome sequencing and annotation.</title>
        <authorList>
            <consortium name="The Broad Institute Genomics Platform"/>
            <consortium name="The Broad Institute Genome Sequencing Center for Infectious Disease"/>
            <person name="Wu L."/>
            <person name="Ma J."/>
        </authorList>
    </citation>
    <scope>NUCLEOTIDE SEQUENCE [LARGE SCALE GENOMIC DNA]</scope>
    <source>
        <strain evidence="2">CGMCC 4.1469</strain>
    </source>
</reference>
<sequence length="67" mass="7478">MRSDRPALAIANEETILHEQVPIFAHLVAVWARCGRTVPGRADDEWHELLQPPRFFPPAPAAPGEPE</sequence>
<dbReference type="EMBL" id="JBHSOD010000101">
    <property type="protein sequence ID" value="MFC5890890.1"/>
    <property type="molecule type" value="Genomic_DNA"/>
</dbReference>
<accession>A0ABW1FAI5</accession>